<name>A0A919MZD5_9ACTN</name>
<dbReference type="EMBL" id="BOMV01000102">
    <property type="protein sequence ID" value="GIF01379.1"/>
    <property type="molecule type" value="Genomic_DNA"/>
</dbReference>
<dbReference type="GO" id="GO:0032259">
    <property type="term" value="P:methylation"/>
    <property type="evidence" value="ECO:0007669"/>
    <property type="project" value="UniProtKB-KW"/>
</dbReference>
<organism evidence="3 4">
    <name type="scientific">Paractinoplanes rishiriensis</name>
    <dbReference type="NCBI Taxonomy" id="1050105"/>
    <lineage>
        <taxon>Bacteria</taxon>
        <taxon>Bacillati</taxon>
        <taxon>Actinomycetota</taxon>
        <taxon>Actinomycetes</taxon>
        <taxon>Micromonosporales</taxon>
        <taxon>Micromonosporaceae</taxon>
        <taxon>Paractinoplanes</taxon>
    </lineage>
</organism>
<evidence type="ECO:0000256" key="1">
    <source>
        <dbReference type="ARBA" id="ARBA00022679"/>
    </source>
</evidence>
<proteinExistence type="predicted"/>
<dbReference type="Gene3D" id="3.40.50.150">
    <property type="entry name" value="Vaccinia Virus protein VP39"/>
    <property type="match status" value="1"/>
</dbReference>
<comment type="caution">
    <text evidence="3">The sequence shown here is derived from an EMBL/GenBank/DDBJ whole genome shotgun (WGS) entry which is preliminary data.</text>
</comment>
<dbReference type="PANTHER" id="PTHR43861">
    <property type="entry name" value="TRANS-ACONITATE 2-METHYLTRANSFERASE-RELATED"/>
    <property type="match status" value="1"/>
</dbReference>
<dbReference type="GO" id="GO:0008168">
    <property type="term" value="F:methyltransferase activity"/>
    <property type="evidence" value="ECO:0007669"/>
    <property type="project" value="UniProtKB-KW"/>
</dbReference>
<dbReference type="InterPro" id="IPR013217">
    <property type="entry name" value="Methyltransf_12"/>
</dbReference>
<dbReference type="InterPro" id="IPR029063">
    <property type="entry name" value="SAM-dependent_MTases_sf"/>
</dbReference>
<protein>
    <submittedName>
        <fullName evidence="3">Methyltransferase</fullName>
    </submittedName>
</protein>
<evidence type="ECO:0000259" key="2">
    <source>
        <dbReference type="Pfam" id="PF08242"/>
    </source>
</evidence>
<dbReference type="AlphaFoldDB" id="A0A919MZD5"/>
<keyword evidence="3" id="KW-0489">Methyltransferase</keyword>
<accession>A0A919MZD5</accession>
<evidence type="ECO:0000313" key="3">
    <source>
        <dbReference type="EMBL" id="GIF01379.1"/>
    </source>
</evidence>
<dbReference type="RefSeq" id="WP_203790098.1">
    <property type="nucleotide sequence ID" value="NZ_BOMV01000102.1"/>
</dbReference>
<dbReference type="PANTHER" id="PTHR43861:SF3">
    <property type="entry name" value="PUTATIVE (AFU_ORTHOLOGUE AFUA_2G14390)-RELATED"/>
    <property type="match status" value="1"/>
</dbReference>
<keyword evidence="4" id="KW-1185">Reference proteome</keyword>
<dbReference type="Pfam" id="PF08242">
    <property type="entry name" value="Methyltransf_12"/>
    <property type="match status" value="1"/>
</dbReference>
<feature type="domain" description="Methyltransferase type 12" evidence="2">
    <location>
        <begin position="51"/>
        <end position="139"/>
    </location>
</feature>
<gene>
    <name evidence="3" type="ORF">Ari01nite_88430</name>
</gene>
<sequence length="268" mass="28681">MTAVREPDVPYAFDNDEPTAAEMLGALGATLDEFSTARLLAAGVGPGARCLEIGAGAGTIAVWLAEQVGPTGSVIATDLKPQHVPDHPQLTTLQHNVVTDPLPEGPFDVIHVRAVLQHLPQRREVLAKLAGALRPGGALVIEELEAGWSRAVLATPDPRAYEIFAAYERALTAVLVSAGNDQTWNRMKHQAMLDLGLDGVETQGWQGSFPGGTGVCLLAYSGSHELQDRLVEAGMSLDDLDHLRRLALDPRLVLRGIHMLSTVGYKPR</sequence>
<evidence type="ECO:0000313" key="4">
    <source>
        <dbReference type="Proteomes" id="UP000636960"/>
    </source>
</evidence>
<dbReference type="Proteomes" id="UP000636960">
    <property type="component" value="Unassembled WGS sequence"/>
</dbReference>
<keyword evidence="1" id="KW-0808">Transferase</keyword>
<dbReference type="SUPFAM" id="SSF53335">
    <property type="entry name" value="S-adenosyl-L-methionine-dependent methyltransferases"/>
    <property type="match status" value="1"/>
</dbReference>
<reference evidence="3" key="1">
    <citation type="submission" date="2021-01" db="EMBL/GenBank/DDBJ databases">
        <title>Whole genome shotgun sequence of Actinoplanes rishiriensis NBRC 108556.</title>
        <authorList>
            <person name="Komaki H."/>
            <person name="Tamura T."/>
        </authorList>
    </citation>
    <scope>NUCLEOTIDE SEQUENCE</scope>
    <source>
        <strain evidence="3">NBRC 108556</strain>
    </source>
</reference>
<dbReference type="CDD" id="cd02440">
    <property type="entry name" value="AdoMet_MTases"/>
    <property type="match status" value="1"/>
</dbReference>